<dbReference type="InterPro" id="IPR006598">
    <property type="entry name" value="CAP10"/>
</dbReference>
<proteinExistence type="predicted"/>
<protein>
    <submittedName>
        <fullName evidence="3">Arabidopsis thaliana protein of uncharacterized function (DUF821)</fullName>
    </submittedName>
</protein>
<evidence type="ECO:0000259" key="2">
    <source>
        <dbReference type="SMART" id="SM00672"/>
    </source>
</evidence>
<dbReference type="AlphaFoldDB" id="A0AAQ1UJE7"/>
<feature type="domain" description="Glycosyl transferase CAP10" evidence="2">
    <location>
        <begin position="93"/>
        <end position="327"/>
    </location>
</feature>
<dbReference type="PANTHER" id="PTHR12203:SF35">
    <property type="entry name" value="PROTEIN O-GLUCOSYLTRANSFERASE 1"/>
    <property type="match status" value="1"/>
</dbReference>
<keyword evidence="1" id="KW-0808">Transferase</keyword>
<comment type="caution">
    <text evidence="3">The sequence shown here is derived from an EMBL/GenBank/DDBJ whole genome shotgun (WGS) entry which is preliminary data.</text>
</comment>
<dbReference type="GO" id="GO:0016740">
    <property type="term" value="F:transferase activity"/>
    <property type="evidence" value="ECO:0007669"/>
    <property type="project" value="UniProtKB-KW"/>
</dbReference>
<dbReference type="EMBL" id="UGTJ01000001">
    <property type="protein sequence ID" value="SUB80289.1"/>
    <property type="molecule type" value="Genomic_DNA"/>
</dbReference>
<organism evidence="3 4">
    <name type="scientific">Segatella buccae</name>
    <dbReference type="NCBI Taxonomy" id="28126"/>
    <lineage>
        <taxon>Bacteria</taxon>
        <taxon>Pseudomonadati</taxon>
        <taxon>Bacteroidota</taxon>
        <taxon>Bacteroidia</taxon>
        <taxon>Bacteroidales</taxon>
        <taxon>Prevotellaceae</taxon>
        <taxon>Segatella</taxon>
    </lineage>
</organism>
<accession>A0AAQ1UJE7</accession>
<dbReference type="SMART" id="SM00672">
    <property type="entry name" value="CAP10"/>
    <property type="match status" value="1"/>
</dbReference>
<gene>
    <name evidence="3" type="ORF">NCTC13063_01572</name>
</gene>
<dbReference type="InterPro" id="IPR051091">
    <property type="entry name" value="O-Glucosyltr/Glycosyltrsf_90"/>
</dbReference>
<dbReference type="RefSeq" id="WP_048798589.1">
    <property type="nucleotide sequence ID" value="NZ_CALLWX010000021.1"/>
</dbReference>
<dbReference type="Proteomes" id="UP000255283">
    <property type="component" value="Unassembled WGS sequence"/>
</dbReference>
<reference evidence="3 4" key="1">
    <citation type="submission" date="2018-06" db="EMBL/GenBank/DDBJ databases">
        <authorList>
            <consortium name="Pathogen Informatics"/>
            <person name="Doyle S."/>
        </authorList>
    </citation>
    <scope>NUCLEOTIDE SEQUENCE [LARGE SCALE GENOMIC DNA]</scope>
    <source>
        <strain evidence="3 4">NCTC13063</strain>
    </source>
</reference>
<dbReference type="PANTHER" id="PTHR12203">
    <property type="entry name" value="KDEL LYS-ASP-GLU-LEU CONTAINING - RELATED"/>
    <property type="match status" value="1"/>
</dbReference>
<evidence type="ECO:0000256" key="1">
    <source>
        <dbReference type="ARBA" id="ARBA00022679"/>
    </source>
</evidence>
<evidence type="ECO:0000313" key="3">
    <source>
        <dbReference type="EMBL" id="SUB80289.1"/>
    </source>
</evidence>
<evidence type="ECO:0000313" key="4">
    <source>
        <dbReference type="Proteomes" id="UP000255283"/>
    </source>
</evidence>
<sequence length="337" mass="39399">MHCPRKIYYTLHSGKNSKLAYYIRSYAAIFTPRFVLRALLRRDLRALAGHPDEAYIEERASYYCRLAPGVPFDSDRFAAESVALSDQKVTGQKVYYLDSYRYAKAFDPSLRWLLLPGDIVHVPALPSITKSRPLTSDNANSVLMKLDRVRHFLFVNDRKPFAAKKDKVIFRGLIGQDGGTDLKQNRYNFVTRYFGHPMCDVGVIDRQYPEWRTEKMTIGEHLDYKFIMALEGNDVASNLKWVMSSNSVAVMPRPTCETWFMEGRLKPDYHYIEIKPDFSDLEERIRYYIAHPDEAEAIIRHAHDYVAQFRDSRRERLISLLVLKKYFDFTNKRQPTP</sequence>
<dbReference type="Pfam" id="PF05686">
    <property type="entry name" value="Glyco_transf_90"/>
    <property type="match status" value="1"/>
</dbReference>
<name>A0AAQ1UJE7_9BACT</name>